<gene>
    <name evidence="2" type="ORF">CKAH01_15485</name>
</gene>
<organism evidence="2 3">
    <name type="scientific">Colletotrichum kahawae</name>
    <name type="common">Coffee berry disease fungus</name>
    <dbReference type="NCBI Taxonomy" id="34407"/>
    <lineage>
        <taxon>Eukaryota</taxon>
        <taxon>Fungi</taxon>
        <taxon>Dikarya</taxon>
        <taxon>Ascomycota</taxon>
        <taxon>Pezizomycotina</taxon>
        <taxon>Sordariomycetes</taxon>
        <taxon>Hypocreomycetidae</taxon>
        <taxon>Glomerellales</taxon>
        <taxon>Glomerellaceae</taxon>
        <taxon>Colletotrichum</taxon>
        <taxon>Colletotrichum gloeosporioides species complex</taxon>
    </lineage>
</organism>
<proteinExistence type="predicted"/>
<reference evidence="2" key="1">
    <citation type="submission" date="2023-02" db="EMBL/GenBank/DDBJ databases">
        <title>Colletotrichum kahawae CIFC_Que2 genome sequencing and assembly.</title>
        <authorList>
            <person name="Baroncelli R."/>
        </authorList>
    </citation>
    <scope>NUCLEOTIDE SEQUENCE</scope>
    <source>
        <strain evidence="2">CIFC_Que2</strain>
    </source>
</reference>
<comment type="caution">
    <text evidence="2">The sequence shown here is derived from an EMBL/GenBank/DDBJ whole genome shotgun (WGS) entry which is preliminary data.</text>
</comment>
<dbReference type="EMBL" id="VYYT01000123">
    <property type="protein sequence ID" value="KAK2766536.1"/>
    <property type="molecule type" value="Genomic_DNA"/>
</dbReference>
<sequence>MRRQIITEASPRCDGRALGEGKGVGVGGEGEESFARSAGSNLTTPRGRVLCFAPEVAHGTNVPCPACVQVSDPYFGSEKKGHERDVLQRSILGLKSIVARDAMRCGLRGLDADELADMACLRAATMGHVHGRASQELSRPWMRQATGFGKERRCAALPGACYSNGVFQTPKSAWNGPFPHDVSSVSLVSSSLNGARCSVETDRRDRLLRLFGWKPVRHLARPGAKTIYFT</sequence>
<accession>A0AAD9YH90</accession>
<name>A0AAD9YH90_COLKA</name>
<protein>
    <submittedName>
        <fullName evidence="2">Uncharacterized protein</fullName>
    </submittedName>
</protein>
<evidence type="ECO:0000256" key="1">
    <source>
        <dbReference type="SAM" id="MobiDB-lite"/>
    </source>
</evidence>
<feature type="region of interest" description="Disordered" evidence="1">
    <location>
        <begin position="1"/>
        <end position="40"/>
    </location>
</feature>
<evidence type="ECO:0000313" key="2">
    <source>
        <dbReference type="EMBL" id="KAK2766536.1"/>
    </source>
</evidence>
<dbReference type="Proteomes" id="UP001281614">
    <property type="component" value="Unassembled WGS sequence"/>
</dbReference>
<dbReference type="AlphaFoldDB" id="A0AAD9YH90"/>
<keyword evidence="3" id="KW-1185">Reference proteome</keyword>
<evidence type="ECO:0000313" key="3">
    <source>
        <dbReference type="Proteomes" id="UP001281614"/>
    </source>
</evidence>